<dbReference type="InterPro" id="IPR010989">
    <property type="entry name" value="SNARE"/>
</dbReference>
<dbReference type="PROSITE" id="PS50192">
    <property type="entry name" value="T_SNARE"/>
    <property type="match status" value="1"/>
</dbReference>
<dbReference type="InterPro" id="IPR016024">
    <property type="entry name" value="ARM-type_fold"/>
</dbReference>
<organism evidence="5 6">
    <name type="scientific">Albugo candida</name>
    <dbReference type="NCBI Taxonomy" id="65357"/>
    <lineage>
        <taxon>Eukaryota</taxon>
        <taxon>Sar</taxon>
        <taxon>Stramenopiles</taxon>
        <taxon>Oomycota</taxon>
        <taxon>Peronosporomycetes</taxon>
        <taxon>Albuginales</taxon>
        <taxon>Albuginaceae</taxon>
        <taxon>Albugo</taxon>
    </lineage>
</organism>
<dbReference type="Gene3D" id="1.25.10.10">
    <property type="entry name" value="Leucine-rich Repeat Variant"/>
    <property type="match status" value="1"/>
</dbReference>
<evidence type="ECO:0000259" key="4">
    <source>
        <dbReference type="PROSITE" id="PS50192"/>
    </source>
</evidence>
<dbReference type="EMBL" id="CAIX01000286">
    <property type="protein sequence ID" value="CCI49289.1"/>
    <property type="molecule type" value="Genomic_DNA"/>
</dbReference>
<dbReference type="GO" id="GO:0016020">
    <property type="term" value="C:membrane"/>
    <property type="evidence" value="ECO:0007669"/>
    <property type="project" value="InterPro"/>
</dbReference>
<dbReference type="InterPro" id="IPR006012">
    <property type="entry name" value="Syntaxin/epimorphin_CS"/>
</dbReference>
<dbReference type="PANTHER" id="PTHR20959:SF1">
    <property type="entry name" value="TRANSPORT AND GOLGI ORGANIZATION PROTEIN 6 HOMOLOG"/>
    <property type="match status" value="1"/>
</dbReference>
<dbReference type="SUPFAM" id="SSF48371">
    <property type="entry name" value="ARM repeat"/>
    <property type="match status" value="1"/>
</dbReference>
<dbReference type="InterPro" id="IPR011989">
    <property type="entry name" value="ARM-like"/>
</dbReference>
<dbReference type="GO" id="GO:0005484">
    <property type="term" value="F:SNAP receptor activity"/>
    <property type="evidence" value="ECO:0007669"/>
    <property type="project" value="InterPro"/>
</dbReference>
<keyword evidence="3" id="KW-0812">Transmembrane</keyword>
<dbReference type="GO" id="GO:0009306">
    <property type="term" value="P:protein secretion"/>
    <property type="evidence" value="ECO:0007669"/>
    <property type="project" value="TreeGrafter"/>
</dbReference>
<dbReference type="GO" id="GO:0016192">
    <property type="term" value="P:vesicle-mediated transport"/>
    <property type="evidence" value="ECO:0007669"/>
    <property type="project" value="InterPro"/>
</dbReference>
<dbReference type="InterPro" id="IPR000727">
    <property type="entry name" value="T_SNARE_dom"/>
</dbReference>
<dbReference type="CDD" id="cd15845">
    <property type="entry name" value="SNARE_syntaxin16"/>
    <property type="match status" value="1"/>
</dbReference>
<dbReference type="GO" id="GO:0006886">
    <property type="term" value="P:intracellular protein transport"/>
    <property type="evidence" value="ECO:0007669"/>
    <property type="project" value="InterPro"/>
</dbReference>
<dbReference type="Pfam" id="PF23565">
    <property type="entry name" value="ARM_TANGO6"/>
    <property type="match status" value="1"/>
</dbReference>
<dbReference type="SUPFAM" id="SSF47661">
    <property type="entry name" value="t-snare proteins"/>
    <property type="match status" value="1"/>
</dbReference>
<accession>A0A024GRC6</accession>
<protein>
    <recommendedName>
        <fullName evidence="4">t-SNARE coiled-coil homology domain-containing protein</fullName>
    </recommendedName>
</protein>
<dbReference type="InterPro" id="IPR057407">
    <property type="entry name" value="HEAT_TANGO6"/>
</dbReference>
<evidence type="ECO:0000313" key="6">
    <source>
        <dbReference type="Proteomes" id="UP000053237"/>
    </source>
</evidence>
<evidence type="ECO:0000256" key="2">
    <source>
        <dbReference type="ARBA" id="ARBA00009063"/>
    </source>
</evidence>
<dbReference type="Gene3D" id="1.20.58.70">
    <property type="match status" value="1"/>
</dbReference>
<reference evidence="5 6" key="1">
    <citation type="submission" date="2012-05" db="EMBL/GenBank/DDBJ databases">
        <title>Recombination and specialization in a pathogen metapopulation.</title>
        <authorList>
            <person name="Gardiner A."/>
            <person name="Kemen E."/>
            <person name="Schultz-Larsen T."/>
            <person name="MacLean D."/>
            <person name="Van Oosterhout C."/>
            <person name="Jones J.D.G."/>
        </authorList>
    </citation>
    <scope>NUCLEOTIDE SEQUENCE [LARGE SCALE GENOMIC DNA]</scope>
    <source>
        <strain evidence="5 6">Ac Nc2</strain>
    </source>
</reference>
<feature type="domain" description="T-SNARE coiled-coil homology" evidence="4">
    <location>
        <begin position="208"/>
        <end position="270"/>
    </location>
</feature>
<dbReference type="PROSITE" id="PS00914">
    <property type="entry name" value="SYNTAXIN"/>
    <property type="match status" value="1"/>
</dbReference>
<dbReference type="InParanoid" id="A0A024GRC6"/>
<evidence type="ECO:0000256" key="1">
    <source>
        <dbReference type="ARBA" id="ARBA00005724"/>
    </source>
</evidence>
<keyword evidence="3" id="KW-0472">Membrane</keyword>
<feature type="transmembrane region" description="Helical" evidence="3">
    <location>
        <begin position="282"/>
        <end position="299"/>
    </location>
</feature>
<comment type="similarity">
    <text evidence="2">Belongs to the syntaxin family.</text>
</comment>
<dbReference type="OrthoDB" id="39591at2759"/>
<dbReference type="SMART" id="SM00397">
    <property type="entry name" value="t_SNARE"/>
    <property type="match status" value="1"/>
</dbReference>
<evidence type="ECO:0000256" key="3">
    <source>
        <dbReference type="SAM" id="Phobius"/>
    </source>
</evidence>
<evidence type="ECO:0000313" key="5">
    <source>
        <dbReference type="EMBL" id="CCI49289.1"/>
    </source>
</evidence>
<comment type="similarity">
    <text evidence="1">Belongs to the Tango6 family.</text>
</comment>
<keyword evidence="3" id="KW-1133">Transmembrane helix</keyword>
<dbReference type="PANTHER" id="PTHR20959">
    <property type="entry name" value="TRANSPORT AND GOLGI ORGANIZATION PROTEIN 6 FAMILY MEMBER"/>
    <property type="match status" value="1"/>
</dbReference>
<dbReference type="STRING" id="65357.A0A024GRC6"/>
<sequence length="1333" mass="150025">MATRDLTRMYLELRTDAKAKILRRKNMMGYADEEGILQRKGGHGKWDKREKGDSPPWVHAVEETDRYVAHIKELVDNLNKLHTKRLMVRFDGSESQNEQEIEHMTREITQEFRKAEKVLKSMDSKSQDDMSAADAKAHQNVKTALATQLQALSSDFRKSQKQYLLRVKNQKQGPVEFDFLSESSAVGKRAAMEMGFDQAQMTEVDIAEDIINERDAEIQKIATSITELATIFKELAVLVIDQGTILDRIDYNMEQVVEQTEKGVLELEKAEQTQKSGGPMKCIGLLLGLIFLMTAVLVLKHSMNDVIQERHILLSSLQQLVDNLRDLQSTYPEEISESIQSAFDSFHTSCGFKELERLKVPHVGHDSIREVLDQIRLCTEHNPSVERVESHHQAPNNLLSLRDYSILQAAIELAICWGAYRLVNHSISSQQHRNGESSQIEVNILTPIRNRRPTKTFQIKSSILEWRQKYDSKDPQEELLKISHSLVRLLLLPEFRPILLSKYLVDLFAVIIYGKACLATKKETREAFESLYATLIKELPLQLSMSNIRAVLGQCQLTGLNDSEEIFDSNNIEIKRFEAFKKACGKCLSTLILERGGVKTTLEMLLGSVQEGDTQARMQLASLITKCPSLIPADQYDRHLYSEIKDILLTENSDNVIKETSVLVLTHHITDSQAFSQQNFEAHFLNKVFAALLLVDQKECSGKVESIQAAEEEIEQSIRILRLFLCGVPVTSKVLTALNRVFYPALLLYCFTEKSKSYLLGQIRPILINWIHGAEDPITLITIALEKVSFPKDKDHSIEFRAGGSGGVVLQICKVEGSDDISAALPTAIVSLLSDNLEASNVAGKMFTYLLTEHMQMKRSSTFEKNGAYKAIILSLMVAMMEKFGASVLQDTHAIFDCLRTILTVYQMRSSSQRLVDFVGLEQNHDIALIDSDENDDDELITLGLGILTTIIEVGARNRSESEEDQLRQFLAILGDLSSHKRPEIAGLAADARANILSRGLEAMRPRSMNLDDRNDFICRLNSAKLDLESNLVPLRARGIVSLTKLVRSCVRREQTQEWIETWDTRIRQLLAIYIDHLSDEESYVYLAAIQGLATLADAYPKLAIPLLVENLQDKNLTLEARIKLSEAVLFSARRCGETLPVYAKPLLYAFLDCVRDREEVSHPNSGDCVGRATFRASCLSNVAEVCVLLGWSLEPFVLDVLTCAFGILQFETVRKGPSNSSSNTKQFEGSDTISPVVTIRRAAVFLLKYLIQMLGWKLIDLIPERLHALYHILGVVKNTDRDKVVLYHAVCAMNALGDVMKGEVFPDANSVLPERFAALRIGARPASTLRVL</sequence>
<gene>
    <name evidence="5" type="ORF">BN9_105880</name>
</gene>
<dbReference type="Pfam" id="PF05739">
    <property type="entry name" value="SNARE"/>
    <property type="match status" value="1"/>
</dbReference>
<dbReference type="InterPro" id="IPR019451">
    <property type="entry name" value="Rtp1_C1"/>
</dbReference>
<dbReference type="Proteomes" id="UP000053237">
    <property type="component" value="Unassembled WGS sequence"/>
</dbReference>
<dbReference type="Pfam" id="PF10363">
    <property type="entry name" value="RTP1_C1"/>
    <property type="match status" value="1"/>
</dbReference>
<keyword evidence="6" id="KW-1185">Reference proteome</keyword>
<dbReference type="InterPro" id="IPR039600">
    <property type="entry name" value="TANGO6/Rtp1"/>
</dbReference>
<comment type="caution">
    <text evidence="5">The sequence shown here is derived from an EMBL/GenBank/DDBJ whole genome shotgun (WGS) entry which is preliminary data.</text>
</comment>
<name>A0A024GRC6_9STRA</name>
<proteinExistence type="inferred from homology"/>